<dbReference type="RefSeq" id="YP_009984519.1">
    <property type="nucleotide sequence ID" value="NC_052652.1"/>
</dbReference>
<sequence length="197" mass="23366">MNIEDQKVRALEVLRMCQLVDPFAIVAGGAVRDWRLETPAQDIDIYLRMPNHNTTVLVEKFLMLGVGARNVKQLTKQTEHTYAELPHLKWVFEAYYKDLKFNFMIMEEGVRSEIVWNFDVAICLCYWDGQNYVYHPDFDFALKTNICTINHRYTGKEAHVRKMAERFPMFRFVKDVFIPKEPEVRTLDSFNNEEFKI</sequence>
<evidence type="ECO:0000313" key="1">
    <source>
        <dbReference type="EMBL" id="ATI15893.1"/>
    </source>
</evidence>
<dbReference type="EMBL" id="MF805809">
    <property type="protein sequence ID" value="ATI15893.1"/>
    <property type="molecule type" value="Genomic_DNA"/>
</dbReference>
<dbReference type="InterPro" id="IPR043519">
    <property type="entry name" value="NT_sf"/>
</dbReference>
<dbReference type="GeneID" id="62611863"/>
<reference evidence="1 2" key="1">
    <citation type="submission" date="2017-09" db="EMBL/GenBank/DDBJ databases">
        <title>Phage vB_EcoM_PHB05 against multidrug-resistant shiga toxin-producing Escherichia.</title>
        <authorList>
            <person name="Chen Y."/>
            <person name="Song J."/>
            <person name="Wu B."/>
        </authorList>
    </citation>
    <scope>NUCLEOTIDE SEQUENCE [LARGE SCALE GENOMIC DNA]</scope>
    <source>
        <strain evidence="1">Wastewater</strain>
    </source>
</reference>
<proteinExistence type="predicted"/>
<protein>
    <submittedName>
        <fullName evidence="1">Uncharacterized protein</fullName>
    </submittedName>
</protein>
<name>A0A291LAJ0_9CAUD</name>
<keyword evidence="2" id="KW-1185">Reference proteome</keyword>
<evidence type="ECO:0000313" key="2">
    <source>
        <dbReference type="Proteomes" id="UP000230824"/>
    </source>
</evidence>
<organism evidence="1 2">
    <name type="scientific">Escherichia phage vB_EcoM_PHB05</name>
    <dbReference type="NCBI Taxonomy" id="2041347"/>
    <lineage>
        <taxon>Viruses</taxon>
        <taxon>Duplodnaviria</taxon>
        <taxon>Heunggongvirae</taxon>
        <taxon>Uroviricota</taxon>
        <taxon>Caudoviricetes</taxon>
        <taxon>Stephanstirmvirinae</taxon>
        <taxon>Justusliebigvirus</taxon>
        <taxon>Justusliebigvirus PHB05</taxon>
    </lineage>
</organism>
<dbReference type="SUPFAM" id="SSF81301">
    <property type="entry name" value="Nucleotidyltransferase"/>
    <property type="match status" value="1"/>
</dbReference>
<dbReference type="Proteomes" id="UP000230824">
    <property type="component" value="Segment"/>
</dbReference>
<accession>A0A291LAJ0</accession>
<dbReference type="KEGG" id="vg:62611863"/>